<keyword evidence="11" id="KW-0282">Flagellum</keyword>
<dbReference type="PANTHER" id="PTHR30433">
    <property type="entry name" value="CHEMOTAXIS PROTEIN MOTA"/>
    <property type="match status" value="1"/>
</dbReference>
<evidence type="ECO:0000256" key="5">
    <source>
        <dbReference type="ARBA" id="ARBA00022692"/>
    </source>
</evidence>
<keyword evidence="11" id="KW-0966">Cell projection</keyword>
<dbReference type="InterPro" id="IPR000540">
    <property type="entry name" value="Flag_MotA_CS"/>
</dbReference>
<feature type="domain" description="MotA/TolQ/ExbB proton channel" evidence="10">
    <location>
        <begin position="134"/>
        <end position="238"/>
    </location>
</feature>
<evidence type="ECO:0000256" key="6">
    <source>
        <dbReference type="ARBA" id="ARBA00022779"/>
    </source>
</evidence>
<keyword evidence="11" id="KW-0969">Cilium</keyword>
<evidence type="ECO:0000256" key="8">
    <source>
        <dbReference type="ARBA" id="ARBA00023136"/>
    </source>
</evidence>
<proteinExistence type="inferred from homology"/>
<sequence>MGDAGWCGKLREIRAFAASGGKGGKNLPGGGNLLPPGQHGGTEGGMIGILAHLFDPLTLAAMLGGVAVVALAQNGVQAVGRACVALRPLLRADPLRDRDAARTALLQIDQVAQLRGLMCIDRVKSGSGFMVDAARRLANCDRVEQFETWASQALADRAQRHASVRNVWLSVADAAPALGMAGTIIGLVGMFAAMDDPSALGPSMALALLTTLYGVVIANLLAAPIAARLATLSEQELTWQQEAVARMLAIARRENAPLRRASIREVA</sequence>
<accession>A0A177J2V9</accession>
<dbReference type="InterPro" id="IPR002898">
    <property type="entry name" value="MotA_ExbB_proton_chnl"/>
</dbReference>
<dbReference type="Proteomes" id="UP000077262">
    <property type="component" value="Unassembled WGS sequence"/>
</dbReference>
<dbReference type="InterPro" id="IPR047055">
    <property type="entry name" value="MotA-like"/>
</dbReference>
<name>A0A177J2V9_SPHYA</name>
<keyword evidence="6" id="KW-0283">Flagellar rotation</keyword>
<feature type="transmembrane region" description="Helical" evidence="9">
    <location>
        <begin position="204"/>
        <end position="227"/>
    </location>
</feature>
<organism evidence="11 12">
    <name type="scientific">Sphingobium yanoikuyae</name>
    <name type="common">Sphingomonas yanoikuyae</name>
    <dbReference type="NCBI Taxonomy" id="13690"/>
    <lineage>
        <taxon>Bacteria</taxon>
        <taxon>Pseudomonadati</taxon>
        <taxon>Pseudomonadota</taxon>
        <taxon>Alphaproteobacteria</taxon>
        <taxon>Sphingomonadales</taxon>
        <taxon>Sphingomonadaceae</taxon>
        <taxon>Sphingobium</taxon>
    </lineage>
</organism>
<evidence type="ECO:0000313" key="12">
    <source>
        <dbReference type="Proteomes" id="UP000077262"/>
    </source>
</evidence>
<keyword evidence="3" id="KW-0813">Transport</keyword>
<protein>
    <submittedName>
        <fullName evidence="11">Flagellar motor protein</fullName>
    </submittedName>
</protein>
<dbReference type="GO" id="GO:0006935">
    <property type="term" value="P:chemotaxis"/>
    <property type="evidence" value="ECO:0007669"/>
    <property type="project" value="InterPro"/>
</dbReference>
<evidence type="ECO:0000259" key="10">
    <source>
        <dbReference type="Pfam" id="PF01618"/>
    </source>
</evidence>
<dbReference type="EMBL" id="LSTR01000101">
    <property type="protein sequence ID" value="OAH35418.1"/>
    <property type="molecule type" value="Genomic_DNA"/>
</dbReference>
<feature type="transmembrane region" description="Helical" evidence="9">
    <location>
        <begin position="167"/>
        <end position="192"/>
    </location>
</feature>
<keyword evidence="5 9" id="KW-0812">Transmembrane</keyword>
<keyword evidence="8 9" id="KW-0472">Membrane</keyword>
<comment type="subcellular location">
    <subcellularLocation>
        <location evidence="1">Cell membrane</location>
        <topology evidence="1">Multi-pass membrane protein</topology>
    </subcellularLocation>
</comment>
<dbReference type="OrthoDB" id="9806929at2"/>
<dbReference type="GO" id="GO:0005886">
    <property type="term" value="C:plasma membrane"/>
    <property type="evidence" value="ECO:0007669"/>
    <property type="project" value="UniProtKB-SubCell"/>
</dbReference>
<dbReference type="Pfam" id="PF01618">
    <property type="entry name" value="MotA_ExbB"/>
    <property type="match status" value="1"/>
</dbReference>
<comment type="caution">
    <text evidence="11">The sequence shown here is derived from an EMBL/GenBank/DDBJ whole genome shotgun (WGS) entry which is preliminary data.</text>
</comment>
<evidence type="ECO:0000256" key="1">
    <source>
        <dbReference type="ARBA" id="ARBA00004651"/>
    </source>
</evidence>
<evidence type="ECO:0000256" key="4">
    <source>
        <dbReference type="ARBA" id="ARBA00022475"/>
    </source>
</evidence>
<dbReference type="GO" id="GO:0071978">
    <property type="term" value="P:bacterial-type flagellum-dependent swarming motility"/>
    <property type="evidence" value="ECO:0007669"/>
    <property type="project" value="InterPro"/>
</dbReference>
<keyword evidence="4" id="KW-1003">Cell membrane</keyword>
<evidence type="ECO:0000256" key="3">
    <source>
        <dbReference type="ARBA" id="ARBA00022448"/>
    </source>
</evidence>
<keyword evidence="7 9" id="KW-1133">Transmembrane helix</keyword>
<evidence type="ECO:0000256" key="2">
    <source>
        <dbReference type="ARBA" id="ARBA00008038"/>
    </source>
</evidence>
<evidence type="ECO:0000313" key="11">
    <source>
        <dbReference type="EMBL" id="OAH35418.1"/>
    </source>
</evidence>
<evidence type="ECO:0000256" key="7">
    <source>
        <dbReference type="ARBA" id="ARBA00022989"/>
    </source>
</evidence>
<gene>
    <name evidence="11" type="ORF">AX777_03080</name>
</gene>
<comment type="similarity">
    <text evidence="2">Belongs to the MotA family.</text>
</comment>
<reference evidence="11 12" key="1">
    <citation type="submission" date="2016-02" db="EMBL/GenBank/DDBJ databases">
        <authorList>
            <person name="Wen L."/>
            <person name="He K."/>
            <person name="Yang H."/>
        </authorList>
    </citation>
    <scope>NUCLEOTIDE SEQUENCE [LARGE SCALE GENOMIC DNA]</scope>
    <source>
        <strain evidence="11 12">CD09_2</strain>
    </source>
</reference>
<evidence type="ECO:0000256" key="9">
    <source>
        <dbReference type="SAM" id="Phobius"/>
    </source>
</evidence>
<dbReference type="PROSITE" id="PS01307">
    <property type="entry name" value="MOTA"/>
    <property type="match status" value="1"/>
</dbReference>
<dbReference type="AlphaFoldDB" id="A0A177J2V9"/>